<dbReference type="PANTHER" id="PTHR11063:SF8">
    <property type="entry name" value="DELTA-1-PYRROLINE-5-CARBOXYLATE SYNTHASE"/>
    <property type="match status" value="1"/>
</dbReference>
<evidence type="ECO:0000256" key="6">
    <source>
        <dbReference type="ARBA" id="ARBA00049024"/>
    </source>
</evidence>
<name>A0A9D1NJL6_9BACT</name>
<dbReference type="Proteomes" id="UP000886812">
    <property type="component" value="Unassembled WGS sequence"/>
</dbReference>
<keyword evidence="2 7" id="KW-0028">Amino-acid biosynthesis</keyword>
<proteinExistence type="inferred from homology"/>
<feature type="domain" description="Aldehyde dehydrogenase" evidence="8">
    <location>
        <begin position="2"/>
        <end position="266"/>
    </location>
</feature>
<evidence type="ECO:0000259" key="8">
    <source>
        <dbReference type="Pfam" id="PF00171"/>
    </source>
</evidence>
<dbReference type="InterPro" id="IPR012134">
    <property type="entry name" value="Glu-5-SA_DH"/>
</dbReference>
<comment type="subcellular location">
    <subcellularLocation>
        <location evidence="7">Cytoplasm</location>
    </subcellularLocation>
</comment>
<comment type="caution">
    <text evidence="9">The sequence shown here is derived from an EMBL/GenBank/DDBJ whole genome shotgun (WGS) entry which is preliminary data.</text>
</comment>
<evidence type="ECO:0000313" key="10">
    <source>
        <dbReference type="Proteomes" id="UP000886812"/>
    </source>
</evidence>
<dbReference type="EC" id="1.2.1.41" evidence="7"/>
<dbReference type="InterPro" id="IPR016161">
    <property type="entry name" value="Ald_DH/histidinol_DH"/>
</dbReference>
<evidence type="ECO:0000313" key="9">
    <source>
        <dbReference type="EMBL" id="HIV04290.1"/>
    </source>
</evidence>
<evidence type="ECO:0000256" key="4">
    <source>
        <dbReference type="ARBA" id="ARBA00022857"/>
    </source>
</evidence>
<dbReference type="Pfam" id="PF00171">
    <property type="entry name" value="Aldedh"/>
    <property type="match status" value="1"/>
</dbReference>
<accession>A0A9D1NJL6</accession>
<dbReference type="SUPFAM" id="SSF53720">
    <property type="entry name" value="ALDH-like"/>
    <property type="match status" value="1"/>
</dbReference>
<dbReference type="GO" id="GO:0005737">
    <property type="term" value="C:cytoplasm"/>
    <property type="evidence" value="ECO:0007669"/>
    <property type="project" value="UniProtKB-SubCell"/>
</dbReference>
<dbReference type="InterPro" id="IPR016163">
    <property type="entry name" value="Ald_DH_C"/>
</dbReference>
<comment type="similarity">
    <text evidence="7">Belongs to the gamma-glutamyl phosphate reductase family.</text>
</comment>
<dbReference type="InterPro" id="IPR000965">
    <property type="entry name" value="GPR_dom"/>
</dbReference>
<keyword evidence="5 7" id="KW-0560">Oxidoreductase</keyword>
<keyword evidence="3 7" id="KW-0641">Proline biosynthesis</keyword>
<dbReference type="GO" id="GO:0055129">
    <property type="term" value="P:L-proline biosynthetic process"/>
    <property type="evidence" value="ECO:0007669"/>
    <property type="project" value="UniProtKB-UniRule"/>
</dbReference>
<dbReference type="HAMAP" id="MF_00412">
    <property type="entry name" value="ProA"/>
    <property type="match status" value="1"/>
</dbReference>
<dbReference type="AlphaFoldDB" id="A0A9D1NJL6"/>
<comment type="catalytic activity">
    <reaction evidence="6 7">
        <text>L-glutamate 5-semialdehyde + phosphate + NADP(+) = L-glutamyl 5-phosphate + NADPH + H(+)</text>
        <dbReference type="Rhea" id="RHEA:19541"/>
        <dbReference type="ChEBI" id="CHEBI:15378"/>
        <dbReference type="ChEBI" id="CHEBI:43474"/>
        <dbReference type="ChEBI" id="CHEBI:57783"/>
        <dbReference type="ChEBI" id="CHEBI:58066"/>
        <dbReference type="ChEBI" id="CHEBI:58274"/>
        <dbReference type="ChEBI" id="CHEBI:58349"/>
        <dbReference type="EC" id="1.2.1.41"/>
    </reaction>
</comment>
<gene>
    <name evidence="7" type="primary">proA</name>
    <name evidence="9" type="ORF">IAC75_03965</name>
</gene>
<keyword evidence="4 7" id="KW-0521">NADP</keyword>
<dbReference type="GO" id="GO:0050661">
    <property type="term" value="F:NADP binding"/>
    <property type="evidence" value="ECO:0007669"/>
    <property type="project" value="InterPro"/>
</dbReference>
<dbReference type="PANTHER" id="PTHR11063">
    <property type="entry name" value="GLUTAMATE SEMIALDEHYDE DEHYDROGENASE"/>
    <property type="match status" value="1"/>
</dbReference>
<dbReference type="InterPro" id="IPR016162">
    <property type="entry name" value="Ald_DH_N"/>
</dbReference>
<dbReference type="Gene3D" id="3.40.605.10">
    <property type="entry name" value="Aldehyde Dehydrogenase, Chain A, domain 1"/>
    <property type="match status" value="1"/>
</dbReference>
<sequence length="415" mass="43984">MDLDRFFLAAKAAVPAVAALSDAVRGNVLRAVADAVDAQADAVLAANAADLARMDAADPKFDRLKLTRERLAGVAADMRRVAELPSPLGKTIAETTRPNGLKIRKISVPFGVVGVIYEARPNVTLDVFGLCLKSGNVCLLKGARDAAETNAALAEIVRAALRRCGVPADACVLLPPEREAATALLRAVGNVDLVVPRGSRALIDFVRENARVPVIETGAGVCHVFLDTSADLKKARDIVLNAKTRRVSVCNALDCVLVHEGLCGKIGEIFAPLADFRVRIFADEKIRAALAGTYPAELLESAAEESFGTEFLDYKMSARVVPDLDAALAHIAAFGSKHSECVVAEDERICGRFLAEVDAACVYANASTAFTDGGEFGFGAEVGISTQKLHARGPMGLPELTTYKYVVRGNGQIRA</sequence>
<protein>
    <recommendedName>
        <fullName evidence="7">Gamma-glutamyl phosphate reductase</fullName>
        <shortName evidence="7">GPR</shortName>
        <ecNumber evidence="7">1.2.1.41</ecNumber>
    </recommendedName>
    <alternativeName>
        <fullName evidence="7">Glutamate-5-semialdehyde dehydrogenase</fullName>
    </alternativeName>
    <alternativeName>
        <fullName evidence="7">Glutamyl-gamma-semialdehyde dehydrogenase</fullName>
        <shortName evidence="7">GSA dehydrogenase</shortName>
    </alternativeName>
</protein>
<dbReference type="Gene3D" id="3.40.309.10">
    <property type="entry name" value="Aldehyde Dehydrogenase, Chain A, domain 2"/>
    <property type="match status" value="1"/>
</dbReference>
<evidence type="ECO:0000256" key="5">
    <source>
        <dbReference type="ARBA" id="ARBA00023002"/>
    </source>
</evidence>
<dbReference type="PIRSF" id="PIRSF000151">
    <property type="entry name" value="GPR"/>
    <property type="match status" value="1"/>
</dbReference>
<evidence type="ECO:0000256" key="2">
    <source>
        <dbReference type="ARBA" id="ARBA00022605"/>
    </source>
</evidence>
<evidence type="ECO:0000256" key="3">
    <source>
        <dbReference type="ARBA" id="ARBA00022650"/>
    </source>
</evidence>
<organism evidence="9 10">
    <name type="scientific">Candidatus Spyradosoma merdigallinarum</name>
    <dbReference type="NCBI Taxonomy" id="2840950"/>
    <lineage>
        <taxon>Bacteria</taxon>
        <taxon>Pseudomonadati</taxon>
        <taxon>Verrucomicrobiota</taxon>
        <taxon>Opitutia</taxon>
        <taxon>Opitutia incertae sedis</taxon>
        <taxon>Candidatus Spyradosoma</taxon>
    </lineage>
</organism>
<dbReference type="InterPro" id="IPR015590">
    <property type="entry name" value="Aldehyde_DH_dom"/>
</dbReference>
<comment type="function">
    <text evidence="7">Catalyzes the NADPH-dependent reduction of L-glutamate 5-phosphate into L-glutamate 5-semialdehyde and phosphate. The product spontaneously undergoes cyclization to form 1-pyrroline-5-carboxylate.</text>
</comment>
<dbReference type="EMBL" id="DVOG01000102">
    <property type="protein sequence ID" value="HIV04290.1"/>
    <property type="molecule type" value="Genomic_DNA"/>
</dbReference>
<evidence type="ECO:0000256" key="1">
    <source>
        <dbReference type="ARBA" id="ARBA00004985"/>
    </source>
</evidence>
<dbReference type="GO" id="GO:0004350">
    <property type="term" value="F:glutamate-5-semialdehyde dehydrogenase activity"/>
    <property type="evidence" value="ECO:0007669"/>
    <property type="project" value="UniProtKB-UniRule"/>
</dbReference>
<dbReference type="NCBIfam" id="TIGR00407">
    <property type="entry name" value="proA"/>
    <property type="match status" value="1"/>
</dbReference>
<reference evidence="9" key="1">
    <citation type="submission" date="2020-10" db="EMBL/GenBank/DDBJ databases">
        <authorList>
            <person name="Gilroy R."/>
        </authorList>
    </citation>
    <scope>NUCLEOTIDE SEQUENCE</scope>
    <source>
        <strain evidence="9">10669</strain>
    </source>
</reference>
<dbReference type="NCBIfam" id="NF001221">
    <property type="entry name" value="PRK00197.1"/>
    <property type="match status" value="1"/>
</dbReference>
<keyword evidence="7" id="KW-0963">Cytoplasm</keyword>
<evidence type="ECO:0000256" key="7">
    <source>
        <dbReference type="HAMAP-Rule" id="MF_00412"/>
    </source>
</evidence>
<comment type="pathway">
    <text evidence="1 7">Amino-acid biosynthesis; L-proline biosynthesis; L-glutamate 5-semialdehyde from L-glutamate: step 2/2.</text>
</comment>
<dbReference type="CDD" id="cd07079">
    <property type="entry name" value="ALDH_F18-19_ProA-GPR"/>
    <property type="match status" value="1"/>
</dbReference>
<reference evidence="9" key="2">
    <citation type="journal article" date="2021" name="PeerJ">
        <title>Extensive microbial diversity within the chicken gut microbiome revealed by metagenomics and culture.</title>
        <authorList>
            <person name="Gilroy R."/>
            <person name="Ravi A."/>
            <person name="Getino M."/>
            <person name="Pursley I."/>
            <person name="Horton D.L."/>
            <person name="Alikhan N.F."/>
            <person name="Baker D."/>
            <person name="Gharbi K."/>
            <person name="Hall N."/>
            <person name="Watson M."/>
            <person name="Adriaenssens E.M."/>
            <person name="Foster-Nyarko E."/>
            <person name="Jarju S."/>
            <person name="Secka A."/>
            <person name="Antonio M."/>
            <person name="Oren A."/>
            <person name="Chaudhuri R.R."/>
            <person name="La Ragione R."/>
            <person name="Hildebrand F."/>
            <person name="Pallen M.J."/>
        </authorList>
    </citation>
    <scope>NUCLEOTIDE SEQUENCE</scope>
    <source>
        <strain evidence="9">10669</strain>
    </source>
</reference>